<sequence>MLKKNPIGKNNCSFDNKNIKLCNVAETSKRRTNFPAFKTRKFLTRHLNFLKDNKSPNII</sequence>
<dbReference type="Proteomes" id="UP000276133">
    <property type="component" value="Unassembled WGS sequence"/>
</dbReference>
<proteinExistence type="predicted"/>
<accession>A0A3M7PVL8</accession>
<comment type="caution">
    <text evidence="1">The sequence shown here is derived from an EMBL/GenBank/DDBJ whole genome shotgun (WGS) entry which is preliminary data.</text>
</comment>
<keyword evidence="2" id="KW-1185">Reference proteome</keyword>
<dbReference type="AlphaFoldDB" id="A0A3M7PVL8"/>
<dbReference type="EMBL" id="REGN01008577">
    <property type="protein sequence ID" value="RNA03232.1"/>
    <property type="molecule type" value="Genomic_DNA"/>
</dbReference>
<evidence type="ECO:0000313" key="2">
    <source>
        <dbReference type="Proteomes" id="UP000276133"/>
    </source>
</evidence>
<protein>
    <submittedName>
        <fullName evidence="1">Uncharacterized protein</fullName>
    </submittedName>
</protein>
<organism evidence="1 2">
    <name type="scientific">Brachionus plicatilis</name>
    <name type="common">Marine rotifer</name>
    <name type="synonym">Brachionus muelleri</name>
    <dbReference type="NCBI Taxonomy" id="10195"/>
    <lineage>
        <taxon>Eukaryota</taxon>
        <taxon>Metazoa</taxon>
        <taxon>Spiralia</taxon>
        <taxon>Gnathifera</taxon>
        <taxon>Rotifera</taxon>
        <taxon>Eurotatoria</taxon>
        <taxon>Monogononta</taxon>
        <taxon>Pseudotrocha</taxon>
        <taxon>Ploima</taxon>
        <taxon>Brachionidae</taxon>
        <taxon>Brachionus</taxon>
    </lineage>
</organism>
<gene>
    <name evidence="1" type="ORF">BpHYR1_050556</name>
</gene>
<name>A0A3M7PVL8_BRAPC</name>
<evidence type="ECO:0000313" key="1">
    <source>
        <dbReference type="EMBL" id="RNA03232.1"/>
    </source>
</evidence>
<reference evidence="1 2" key="1">
    <citation type="journal article" date="2018" name="Sci. Rep.">
        <title>Genomic signatures of local adaptation to the degree of environmental predictability in rotifers.</title>
        <authorList>
            <person name="Franch-Gras L."/>
            <person name="Hahn C."/>
            <person name="Garcia-Roger E.M."/>
            <person name="Carmona M.J."/>
            <person name="Serra M."/>
            <person name="Gomez A."/>
        </authorList>
    </citation>
    <scope>NUCLEOTIDE SEQUENCE [LARGE SCALE GENOMIC DNA]</scope>
    <source>
        <strain evidence="1">HYR1</strain>
    </source>
</reference>